<dbReference type="RefSeq" id="WP_344662041.1">
    <property type="nucleotide sequence ID" value="NZ_BAAAQM010000065.1"/>
</dbReference>
<feature type="signal peptide" evidence="1">
    <location>
        <begin position="1"/>
        <end position="38"/>
    </location>
</feature>
<organism evidence="2 3">
    <name type="scientific">Catenulispora subtropica</name>
    <dbReference type="NCBI Taxonomy" id="450798"/>
    <lineage>
        <taxon>Bacteria</taxon>
        <taxon>Bacillati</taxon>
        <taxon>Actinomycetota</taxon>
        <taxon>Actinomycetes</taxon>
        <taxon>Catenulisporales</taxon>
        <taxon>Catenulisporaceae</taxon>
        <taxon>Catenulispora</taxon>
    </lineage>
</organism>
<sequence>MINLFPSARAARRRLAAVTTAGAVTVLGALPFAQPARAATGLQRAAYFVGADGSLDVFGSNSDGVWSKATPVTPAKSAPAGAPVTAVRGPSGRLLAYYVGGDGAVYESCGAAGGSFAAVTGPGFASAGAPVSATLAGGAVHLTVGTSGGFSSASDDDVPICGNGLHWWGPGPRPKWWTAGGDFTTVGYGDGEVGVFQAGGDGAVHAMWGTASGQWQEATLTATGVAAPGGGVGATVTPAAGAGVRSAAVSPDGSAPAPGATSIFYAGRDGRLYVEHPATDGLSDKPAPLPADPKNPAPWAAHVGALSAADGTTQVAYISSTGALLLAAGVNGRWQAPKQVTGTGFGTAGGSVGVVGSSADDVDITYCGTPYPGHIHFGPQGPVWFQAGGAGSVVAGTVTAAVQ</sequence>
<evidence type="ECO:0000313" key="3">
    <source>
        <dbReference type="Proteomes" id="UP001499854"/>
    </source>
</evidence>
<protein>
    <submittedName>
        <fullName evidence="2">Uncharacterized protein</fullName>
    </submittedName>
</protein>
<dbReference type="Gene3D" id="2.120.10.70">
    <property type="entry name" value="Fucose-specific lectin"/>
    <property type="match status" value="1"/>
</dbReference>
<evidence type="ECO:0000256" key="1">
    <source>
        <dbReference type="SAM" id="SignalP"/>
    </source>
</evidence>
<dbReference type="EMBL" id="BAAAQM010000065">
    <property type="protein sequence ID" value="GAA1999348.1"/>
    <property type="molecule type" value="Genomic_DNA"/>
</dbReference>
<proteinExistence type="predicted"/>
<feature type="chain" id="PRO_5046888400" evidence="1">
    <location>
        <begin position="39"/>
        <end position="403"/>
    </location>
</feature>
<evidence type="ECO:0000313" key="2">
    <source>
        <dbReference type="EMBL" id="GAA1999348.1"/>
    </source>
</evidence>
<comment type="caution">
    <text evidence="2">The sequence shown here is derived from an EMBL/GenBank/DDBJ whole genome shotgun (WGS) entry which is preliminary data.</text>
</comment>
<gene>
    <name evidence="2" type="ORF">GCM10009838_75930</name>
</gene>
<keyword evidence="1" id="KW-0732">Signal</keyword>
<name>A0ABN2T5S0_9ACTN</name>
<reference evidence="2 3" key="1">
    <citation type="journal article" date="2019" name="Int. J. Syst. Evol. Microbiol.">
        <title>The Global Catalogue of Microorganisms (GCM) 10K type strain sequencing project: providing services to taxonomists for standard genome sequencing and annotation.</title>
        <authorList>
            <consortium name="The Broad Institute Genomics Platform"/>
            <consortium name="The Broad Institute Genome Sequencing Center for Infectious Disease"/>
            <person name="Wu L."/>
            <person name="Ma J."/>
        </authorList>
    </citation>
    <scope>NUCLEOTIDE SEQUENCE [LARGE SCALE GENOMIC DNA]</scope>
    <source>
        <strain evidence="2 3">JCM 16013</strain>
    </source>
</reference>
<accession>A0ABN2T5S0</accession>
<dbReference type="SUPFAM" id="SSF89372">
    <property type="entry name" value="Fucose-specific lectin"/>
    <property type="match status" value="2"/>
</dbReference>
<dbReference type="Proteomes" id="UP001499854">
    <property type="component" value="Unassembled WGS sequence"/>
</dbReference>
<keyword evidence="3" id="KW-1185">Reference proteome</keyword>